<dbReference type="GO" id="GO:0005634">
    <property type="term" value="C:nucleus"/>
    <property type="evidence" value="ECO:0007669"/>
    <property type="project" value="UniProtKB-SubCell"/>
</dbReference>
<dbReference type="AlphaFoldDB" id="A0A642UY26"/>
<evidence type="ECO:0000256" key="3">
    <source>
        <dbReference type="ARBA" id="ARBA00022723"/>
    </source>
</evidence>
<dbReference type="GO" id="GO:0000126">
    <property type="term" value="C:transcription factor TFIIIB complex"/>
    <property type="evidence" value="ECO:0007669"/>
    <property type="project" value="TreeGrafter"/>
</dbReference>
<feature type="compositionally biased region" description="Basic and acidic residues" evidence="12">
    <location>
        <begin position="335"/>
        <end position="356"/>
    </location>
</feature>
<dbReference type="Pfam" id="PF00382">
    <property type="entry name" value="TFIIB"/>
    <property type="match status" value="2"/>
</dbReference>
<dbReference type="OrthoDB" id="511529at2759"/>
<dbReference type="PANTHER" id="PTHR11618">
    <property type="entry name" value="TRANSCRIPTION INITIATION FACTOR IIB-RELATED"/>
    <property type="match status" value="1"/>
</dbReference>
<evidence type="ECO:0000313" key="15">
    <source>
        <dbReference type="Proteomes" id="UP000449547"/>
    </source>
</evidence>
<feature type="region of interest" description="Disordered" evidence="12">
    <location>
        <begin position="249"/>
        <end position="274"/>
    </location>
</feature>
<name>A0A642UY26_DIURU</name>
<keyword evidence="7" id="KW-0805">Transcription regulation</keyword>
<evidence type="ECO:0000256" key="7">
    <source>
        <dbReference type="ARBA" id="ARBA00023015"/>
    </source>
</evidence>
<dbReference type="GO" id="GO:0006384">
    <property type="term" value="P:transcription initiation at RNA polymerase III promoter"/>
    <property type="evidence" value="ECO:0007669"/>
    <property type="project" value="UniProtKB-ARBA"/>
</dbReference>
<feature type="domain" description="Cyclin-like" evidence="13">
    <location>
        <begin position="149"/>
        <end position="233"/>
    </location>
</feature>
<dbReference type="Gene3D" id="1.10.472.10">
    <property type="entry name" value="Cyclin-like"/>
    <property type="match status" value="2"/>
</dbReference>
<reference evidence="14 15" key="1">
    <citation type="submission" date="2019-07" db="EMBL/GenBank/DDBJ databases">
        <title>Genome assembly of two rare yeast pathogens: Diutina rugosa and Trichomonascus ciferrii.</title>
        <authorList>
            <person name="Mixao V."/>
            <person name="Saus E."/>
            <person name="Hansen A."/>
            <person name="Lass-Flor C."/>
            <person name="Gabaldon T."/>
        </authorList>
    </citation>
    <scope>NUCLEOTIDE SEQUENCE [LARGE SCALE GENOMIC DNA]</scope>
    <source>
        <strain evidence="14 15">CBS 613</strain>
    </source>
</reference>
<evidence type="ECO:0000256" key="2">
    <source>
        <dbReference type="ARBA" id="ARBA00010857"/>
    </source>
</evidence>
<dbReference type="CDD" id="cd20554">
    <property type="entry name" value="CYCLIN_TFIIIB90_rpt2"/>
    <property type="match status" value="1"/>
</dbReference>
<evidence type="ECO:0000256" key="9">
    <source>
        <dbReference type="ARBA" id="ARBA00023163"/>
    </source>
</evidence>
<evidence type="ECO:0000256" key="1">
    <source>
        <dbReference type="ARBA" id="ARBA00004123"/>
    </source>
</evidence>
<keyword evidence="15" id="KW-1185">Reference proteome</keyword>
<feature type="compositionally biased region" description="Basic and acidic residues" evidence="12">
    <location>
        <begin position="265"/>
        <end position="274"/>
    </location>
</feature>
<keyword evidence="4" id="KW-0677">Repeat</keyword>
<keyword evidence="5" id="KW-0863">Zinc-finger</keyword>
<evidence type="ECO:0000259" key="13">
    <source>
        <dbReference type="SMART" id="SM00385"/>
    </source>
</evidence>
<comment type="similarity">
    <text evidence="2">Belongs to the TFIIB family.</text>
</comment>
<dbReference type="GO" id="GO:0000995">
    <property type="term" value="F:RNA polymerase III general transcription initiation factor activity"/>
    <property type="evidence" value="ECO:0007669"/>
    <property type="project" value="TreeGrafter"/>
</dbReference>
<dbReference type="PRINTS" id="PR00685">
    <property type="entry name" value="TIFACTORIIB"/>
</dbReference>
<dbReference type="RefSeq" id="XP_034014767.1">
    <property type="nucleotide sequence ID" value="XM_034157357.1"/>
</dbReference>
<dbReference type="CDD" id="cd20553">
    <property type="entry name" value="CYCLIN_TFIIIB90_rpt1"/>
    <property type="match status" value="1"/>
</dbReference>
<comment type="caution">
    <text evidence="14">The sequence shown here is derived from an EMBL/GenBank/DDBJ whole genome shotgun (WGS) entry which is preliminary data.</text>
</comment>
<dbReference type="SUPFAM" id="SSF47954">
    <property type="entry name" value="Cyclin-like"/>
    <property type="match status" value="2"/>
</dbReference>
<keyword evidence="10" id="KW-0539">Nucleus</keyword>
<comment type="subcellular location">
    <subcellularLocation>
        <location evidence="1">Nucleus</location>
    </subcellularLocation>
</comment>
<keyword evidence="9" id="KW-0804">Transcription</keyword>
<feature type="region of interest" description="Disordered" evidence="12">
    <location>
        <begin position="575"/>
        <end position="603"/>
    </location>
</feature>
<dbReference type="InterPro" id="IPR000812">
    <property type="entry name" value="TFIIB"/>
</dbReference>
<dbReference type="PROSITE" id="PS00782">
    <property type="entry name" value="TFIIB"/>
    <property type="match status" value="1"/>
</dbReference>
<feature type="compositionally biased region" description="Acidic residues" evidence="12">
    <location>
        <begin position="313"/>
        <end position="323"/>
    </location>
</feature>
<dbReference type="GO" id="GO:0070897">
    <property type="term" value="P:transcription preinitiation complex assembly"/>
    <property type="evidence" value="ECO:0007669"/>
    <property type="project" value="InterPro"/>
</dbReference>
<dbReference type="OMA" id="REEANFY"/>
<dbReference type="FunFam" id="1.10.472.10:FF:000007">
    <property type="entry name" value="Transcription factor IIIB 90 kDa subunit"/>
    <property type="match status" value="1"/>
</dbReference>
<feature type="domain" description="Cyclin-like" evidence="13">
    <location>
        <begin position="55"/>
        <end position="136"/>
    </location>
</feature>
<dbReference type="PANTHER" id="PTHR11618:SF4">
    <property type="entry name" value="TRANSCRIPTION FACTOR IIIB 90 KDA SUBUNIT"/>
    <property type="match status" value="1"/>
</dbReference>
<dbReference type="InterPro" id="IPR013763">
    <property type="entry name" value="Cyclin-like_dom"/>
</dbReference>
<dbReference type="SMART" id="SM00385">
    <property type="entry name" value="CYCLIN"/>
    <property type="match status" value="2"/>
</dbReference>
<dbReference type="Proteomes" id="UP000449547">
    <property type="component" value="Unassembled WGS sequence"/>
</dbReference>
<dbReference type="GO" id="GO:0017025">
    <property type="term" value="F:TBP-class protein binding"/>
    <property type="evidence" value="ECO:0007669"/>
    <property type="project" value="InterPro"/>
</dbReference>
<dbReference type="GeneID" id="54779101"/>
<evidence type="ECO:0000256" key="4">
    <source>
        <dbReference type="ARBA" id="ARBA00022737"/>
    </source>
</evidence>
<feature type="region of interest" description="Disordered" evidence="12">
    <location>
        <begin position="312"/>
        <end position="413"/>
    </location>
</feature>
<gene>
    <name evidence="14" type="ORF">DIURU_000448</name>
</gene>
<dbReference type="EMBL" id="SWFT01000019">
    <property type="protein sequence ID" value="KAA8907761.1"/>
    <property type="molecule type" value="Genomic_DNA"/>
</dbReference>
<protein>
    <recommendedName>
        <fullName evidence="11">B-related factor 1</fullName>
    </recommendedName>
</protein>
<evidence type="ECO:0000256" key="5">
    <source>
        <dbReference type="ARBA" id="ARBA00022771"/>
    </source>
</evidence>
<sequence length="644" mass="72178">MDSNYIVSEVQFGESSSGAAMVQGSIVGSDQARAPIGGRQNAMESREQTKANAKRKIRKIALALNIPGYICDAAVQTFNLALAQNFVQGRRSSNVIAACLYFSCRMERTHHMLIDFSSALQISVYSLGATFLKLVKQLRKSLPLADPSLFIQHFAERLKFGNKTIQVVRDAVKLADRMSGDWIQYGRRPAGIAGACLMLAARMNGFRRTYAEVVAVSHVAEETIQKRLNEFGETNAGSLSIKQFRESQDSDFAVTADPPSFQKNRQKERDLKRRVQWHEKTLSRIQKYIDTPYEDEKQTPSKAGPSELFVAEADAEADAEPEAEPARRRSSRLRSIRDNDSSTKNDAKQKASHVESENVANEEVAKQPEDSGEVENAENNGRAAQEQNTNEPDQGVINDEAVRAENNDDSVEEVAPEITDMISEVMEEEGKQHTLAKKRALKHQREELEKEDVLRSIFQSCQLSKEDLKKELARIVKRKTDADVNAIYTTPAEEEHLKELEERIQTNWPRNLSKLETSSAFLERVPDDPIGSDDDDDEIEGVVLSHDEFLVKQNIWMGINADYVQAQEAKRLKAEADELTGNTSGQKRKRRKKKDSDDADDAEINKFLNSEGGLQGAAEQAGAMLQKKSFSKKINYNTLSSLFQ</sequence>
<dbReference type="GO" id="GO:0097550">
    <property type="term" value="C:transcription preinitiation complex"/>
    <property type="evidence" value="ECO:0007669"/>
    <property type="project" value="TreeGrafter"/>
</dbReference>
<dbReference type="InterPro" id="IPR036915">
    <property type="entry name" value="Cyclin-like_sf"/>
</dbReference>
<evidence type="ECO:0000256" key="12">
    <source>
        <dbReference type="SAM" id="MobiDB-lite"/>
    </source>
</evidence>
<keyword evidence="8" id="KW-0010">Activator</keyword>
<evidence type="ECO:0000313" key="14">
    <source>
        <dbReference type="EMBL" id="KAA8907761.1"/>
    </source>
</evidence>
<dbReference type="Gene3D" id="1.20.5.650">
    <property type="entry name" value="Single helix bin"/>
    <property type="match status" value="1"/>
</dbReference>
<dbReference type="InterPro" id="IPR011665">
    <property type="entry name" value="BRF1_TBP-bd_dom"/>
</dbReference>
<proteinExistence type="inferred from homology"/>
<evidence type="ECO:0000256" key="10">
    <source>
        <dbReference type="ARBA" id="ARBA00023242"/>
    </source>
</evidence>
<evidence type="ECO:0000256" key="8">
    <source>
        <dbReference type="ARBA" id="ARBA00023159"/>
    </source>
</evidence>
<dbReference type="InterPro" id="IPR013150">
    <property type="entry name" value="TFIIB_cyclin"/>
</dbReference>
<dbReference type="VEuPathDB" id="FungiDB:DIURU_000448"/>
<dbReference type="GO" id="GO:0001006">
    <property type="term" value="F:RNA polymerase III type 3 promoter sequence-specific DNA binding"/>
    <property type="evidence" value="ECO:0007669"/>
    <property type="project" value="TreeGrafter"/>
</dbReference>
<evidence type="ECO:0000256" key="11">
    <source>
        <dbReference type="ARBA" id="ARBA00031009"/>
    </source>
</evidence>
<accession>A0A642UY26</accession>
<dbReference type="Pfam" id="PF07741">
    <property type="entry name" value="BRF1"/>
    <property type="match status" value="1"/>
</dbReference>
<organism evidence="14 15">
    <name type="scientific">Diutina rugosa</name>
    <name type="common">Yeast</name>
    <name type="synonym">Candida rugosa</name>
    <dbReference type="NCBI Taxonomy" id="5481"/>
    <lineage>
        <taxon>Eukaryota</taxon>
        <taxon>Fungi</taxon>
        <taxon>Dikarya</taxon>
        <taxon>Ascomycota</taxon>
        <taxon>Saccharomycotina</taxon>
        <taxon>Pichiomycetes</taxon>
        <taxon>Debaryomycetaceae</taxon>
        <taxon>Diutina</taxon>
    </lineage>
</organism>
<keyword evidence="3" id="KW-0479">Metal-binding</keyword>
<evidence type="ECO:0000256" key="6">
    <source>
        <dbReference type="ARBA" id="ARBA00022833"/>
    </source>
</evidence>
<dbReference type="InterPro" id="IPR023486">
    <property type="entry name" value="TFIIB_CS"/>
</dbReference>
<dbReference type="FunFam" id="1.10.472.10:FF:000002">
    <property type="entry name" value="Transcription factor IIIB 90 kDa subunit"/>
    <property type="match status" value="1"/>
</dbReference>
<dbReference type="GO" id="GO:0008270">
    <property type="term" value="F:zinc ion binding"/>
    <property type="evidence" value="ECO:0007669"/>
    <property type="project" value="UniProtKB-KW"/>
</dbReference>
<keyword evidence="6" id="KW-0862">Zinc</keyword>